<dbReference type="Proteomes" id="UP000184184">
    <property type="component" value="Unassembled WGS sequence"/>
</dbReference>
<dbReference type="GO" id="GO:0005886">
    <property type="term" value="C:plasma membrane"/>
    <property type="evidence" value="ECO:0007669"/>
    <property type="project" value="UniProtKB-SubCell"/>
</dbReference>
<feature type="domain" description="VTT" evidence="7">
    <location>
        <begin position="76"/>
        <end position="184"/>
    </location>
</feature>
<gene>
    <name evidence="8" type="ORF">SAMN05216179_3152</name>
</gene>
<evidence type="ECO:0000313" key="9">
    <source>
        <dbReference type="Proteomes" id="UP000184184"/>
    </source>
</evidence>
<keyword evidence="9" id="KW-1185">Reference proteome</keyword>
<dbReference type="RefSeq" id="WP_073202794.1">
    <property type="nucleotide sequence ID" value="NZ_FRCZ01000007.1"/>
</dbReference>
<dbReference type="OrthoDB" id="371137at2"/>
<dbReference type="PANTHER" id="PTHR12677:SF49">
    <property type="entry name" value="TVP38_TMEM64 FAMILY MEMBRANE PROTEIN"/>
    <property type="match status" value="1"/>
</dbReference>
<proteinExistence type="inferred from homology"/>
<evidence type="ECO:0000256" key="5">
    <source>
        <dbReference type="ARBA" id="ARBA00023136"/>
    </source>
</evidence>
<protein>
    <recommendedName>
        <fullName evidence="6">TVP38/TMEM64 family membrane protein</fullName>
    </recommendedName>
</protein>
<evidence type="ECO:0000313" key="8">
    <source>
        <dbReference type="EMBL" id="SHN30198.1"/>
    </source>
</evidence>
<evidence type="ECO:0000259" key="7">
    <source>
        <dbReference type="Pfam" id="PF09335"/>
    </source>
</evidence>
<evidence type="ECO:0000256" key="6">
    <source>
        <dbReference type="RuleBase" id="RU366058"/>
    </source>
</evidence>
<evidence type="ECO:0000256" key="3">
    <source>
        <dbReference type="ARBA" id="ARBA00022692"/>
    </source>
</evidence>
<dbReference type="AlphaFoldDB" id="A0A1M7QGS5"/>
<feature type="transmembrane region" description="Helical" evidence="6">
    <location>
        <begin position="12"/>
        <end position="30"/>
    </location>
</feature>
<keyword evidence="4 6" id="KW-1133">Transmembrane helix</keyword>
<dbReference type="EMBL" id="FRCZ01000007">
    <property type="protein sequence ID" value="SHN30198.1"/>
    <property type="molecule type" value="Genomic_DNA"/>
</dbReference>
<keyword evidence="3 6" id="KW-0812">Transmembrane</keyword>
<sequence length="198" mass="22736">MKRRSLLKIGWHFLTALTFVASICFIIYGFEHDLYYSEQALDNFLGQFGFWAPILFIIFQFMQVILPIVPGGIGCLGGILIFGPVMGLIYNYIGICLGSIATFAIARNYGTSFISFFVSKKLRDKYQLWVNHHRFHFLFTLAIFSPIAPDDYLCFLAGTTKMTYQKFITIILIGKPLPIIIFSFGLEWIFKHLVSWIS</sequence>
<comment type="subcellular location">
    <subcellularLocation>
        <location evidence="1 6">Cell membrane</location>
        <topology evidence="1 6">Multi-pass membrane protein</topology>
    </subcellularLocation>
</comment>
<dbReference type="PANTHER" id="PTHR12677">
    <property type="entry name" value="GOLGI APPARATUS MEMBRANE PROTEIN TVP38-RELATED"/>
    <property type="match status" value="1"/>
</dbReference>
<comment type="caution">
    <text evidence="6">Lacks conserved residue(s) required for the propagation of feature annotation.</text>
</comment>
<feature type="transmembrane region" description="Helical" evidence="6">
    <location>
        <begin position="167"/>
        <end position="190"/>
    </location>
</feature>
<keyword evidence="2 6" id="KW-1003">Cell membrane</keyword>
<feature type="transmembrane region" description="Helical" evidence="6">
    <location>
        <begin position="50"/>
        <end position="82"/>
    </location>
</feature>
<reference evidence="8 9" key="1">
    <citation type="submission" date="2016-11" db="EMBL/GenBank/DDBJ databases">
        <authorList>
            <person name="Jaros S."/>
            <person name="Januszkiewicz K."/>
            <person name="Wedrychowicz H."/>
        </authorList>
    </citation>
    <scope>NUCLEOTIDE SEQUENCE [LARGE SCALE GENOMIC DNA]</scope>
    <source>
        <strain evidence="8 9">CGMCC 1.10681</strain>
    </source>
</reference>
<evidence type="ECO:0000256" key="4">
    <source>
        <dbReference type="ARBA" id="ARBA00022989"/>
    </source>
</evidence>
<evidence type="ECO:0000256" key="2">
    <source>
        <dbReference type="ARBA" id="ARBA00022475"/>
    </source>
</evidence>
<comment type="similarity">
    <text evidence="6">Belongs to the TVP38/TMEM64 family.</text>
</comment>
<evidence type="ECO:0000256" key="1">
    <source>
        <dbReference type="ARBA" id="ARBA00004651"/>
    </source>
</evidence>
<dbReference type="InterPro" id="IPR032816">
    <property type="entry name" value="VTT_dom"/>
</dbReference>
<name>A0A1M7QGS5_9BACI</name>
<dbReference type="InterPro" id="IPR015414">
    <property type="entry name" value="TMEM64"/>
</dbReference>
<accession>A0A1M7QGS5</accession>
<keyword evidence="5 6" id="KW-0472">Membrane</keyword>
<dbReference type="Pfam" id="PF09335">
    <property type="entry name" value="VTT_dom"/>
    <property type="match status" value="1"/>
</dbReference>
<organism evidence="8 9">
    <name type="scientific">Gracilibacillus kekensis</name>
    <dbReference type="NCBI Taxonomy" id="1027249"/>
    <lineage>
        <taxon>Bacteria</taxon>
        <taxon>Bacillati</taxon>
        <taxon>Bacillota</taxon>
        <taxon>Bacilli</taxon>
        <taxon>Bacillales</taxon>
        <taxon>Bacillaceae</taxon>
        <taxon>Gracilibacillus</taxon>
    </lineage>
</organism>
<dbReference type="STRING" id="1027249.SAMN05216179_3152"/>